<accession>A0A9D4D843</accession>
<evidence type="ECO:0000313" key="2">
    <source>
        <dbReference type="Proteomes" id="UP000828390"/>
    </source>
</evidence>
<reference evidence="1" key="1">
    <citation type="journal article" date="2019" name="bioRxiv">
        <title>The Genome of the Zebra Mussel, Dreissena polymorpha: A Resource for Invasive Species Research.</title>
        <authorList>
            <person name="McCartney M.A."/>
            <person name="Auch B."/>
            <person name="Kono T."/>
            <person name="Mallez S."/>
            <person name="Zhang Y."/>
            <person name="Obille A."/>
            <person name="Becker A."/>
            <person name="Abrahante J.E."/>
            <person name="Garbe J."/>
            <person name="Badalamenti J.P."/>
            <person name="Herman A."/>
            <person name="Mangelson H."/>
            <person name="Liachko I."/>
            <person name="Sullivan S."/>
            <person name="Sone E.D."/>
            <person name="Koren S."/>
            <person name="Silverstein K.A.T."/>
            <person name="Beckman K.B."/>
            <person name="Gohl D.M."/>
        </authorList>
    </citation>
    <scope>NUCLEOTIDE SEQUENCE</scope>
    <source>
        <strain evidence="1">Duluth1</strain>
        <tissue evidence="1">Whole animal</tissue>
    </source>
</reference>
<dbReference type="Proteomes" id="UP000828390">
    <property type="component" value="Unassembled WGS sequence"/>
</dbReference>
<dbReference type="AlphaFoldDB" id="A0A9D4D843"/>
<protein>
    <submittedName>
        <fullName evidence="1">Uncharacterized protein</fullName>
    </submittedName>
</protein>
<sequence length="101" mass="11514">MCPLEVRYLNTSRPAFKNPRPIFTSADYHATTHTVNSQHDLFEDSQHQSDRIENNRYTSNGVGEVQQTSNGRHPEVEERLCYLGAIPVRTHPGTMGKLLTF</sequence>
<proteinExistence type="predicted"/>
<organism evidence="1 2">
    <name type="scientific">Dreissena polymorpha</name>
    <name type="common">Zebra mussel</name>
    <name type="synonym">Mytilus polymorpha</name>
    <dbReference type="NCBI Taxonomy" id="45954"/>
    <lineage>
        <taxon>Eukaryota</taxon>
        <taxon>Metazoa</taxon>
        <taxon>Spiralia</taxon>
        <taxon>Lophotrochozoa</taxon>
        <taxon>Mollusca</taxon>
        <taxon>Bivalvia</taxon>
        <taxon>Autobranchia</taxon>
        <taxon>Heteroconchia</taxon>
        <taxon>Euheterodonta</taxon>
        <taxon>Imparidentia</taxon>
        <taxon>Neoheterodontei</taxon>
        <taxon>Myida</taxon>
        <taxon>Dreissenoidea</taxon>
        <taxon>Dreissenidae</taxon>
        <taxon>Dreissena</taxon>
    </lineage>
</organism>
<keyword evidence="2" id="KW-1185">Reference proteome</keyword>
<evidence type="ECO:0000313" key="1">
    <source>
        <dbReference type="EMBL" id="KAH3739789.1"/>
    </source>
</evidence>
<dbReference type="EMBL" id="JAIWYP010000011">
    <property type="protein sequence ID" value="KAH3739789.1"/>
    <property type="molecule type" value="Genomic_DNA"/>
</dbReference>
<gene>
    <name evidence="1" type="ORF">DPMN_046478</name>
</gene>
<comment type="caution">
    <text evidence="1">The sequence shown here is derived from an EMBL/GenBank/DDBJ whole genome shotgun (WGS) entry which is preliminary data.</text>
</comment>
<name>A0A9D4D843_DREPO</name>
<reference evidence="1" key="2">
    <citation type="submission" date="2020-11" db="EMBL/GenBank/DDBJ databases">
        <authorList>
            <person name="McCartney M.A."/>
            <person name="Auch B."/>
            <person name="Kono T."/>
            <person name="Mallez S."/>
            <person name="Becker A."/>
            <person name="Gohl D.M."/>
            <person name="Silverstein K.A.T."/>
            <person name="Koren S."/>
            <person name="Bechman K.B."/>
            <person name="Herman A."/>
            <person name="Abrahante J.E."/>
            <person name="Garbe J."/>
        </authorList>
    </citation>
    <scope>NUCLEOTIDE SEQUENCE</scope>
    <source>
        <strain evidence="1">Duluth1</strain>
        <tissue evidence="1">Whole animal</tissue>
    </source>
</reference>